<keyword evidence="4" id="KW-1185">Reference proteome</keyword>
<dbReference type="Gene3D" id="3.40.30.10">
    <property type="entry name" value="Glutaredoxin"/>
    <property type="match status" value="1"/>
</dbReference>
<accession>A0A9J6H0J9</accession>
<protein>
    <recommendedName>
        <fullName evidence="2">Thioredoxin-like fold domain-containing protein</fullName>
    </recommendedName>
</protein>
<evidence type="ECO:0000313" key="3">
    <source>
        <dbReference type="EMBL" id="KAH9381261.1"/>
    </source>
</evidence>
<dbReference type="Proteomes" id="UP000821853">
    <property type="component" value="Chromosome 9"/>
</dbReference>
<comment type="caution">
    <text evidence="3">The sequence shown here is derived from an EMBL/GenBank/DDBJ whole genome shotgun (WGS) entry which is preliminary data.</text>
</comment>
<evidence type="ECO:0000313" key="4">
    <source>
        <dbReference type="Proteomes" id="UP000821853"/>
    </source>
</evidence>
<reference evidence="3 4" key="1">
    <citation type="journal article" date="2020" name="Cell">
        <title>Large-Scale Comparative Analyses of Tick Genomes Elucidate Their Genetic Diversity and Vector Capacities.</title>
        <authorList>
            <consortium name="Tick Genome and Microbiome Consortium (TIGMIC)"/>
            <person name="Jia N."/>
            <person name="Wang J."/>
            <person name="Shi W."/>
            <person name="Du L."/>
            <person name="Sun Y."/>
            <person name="Zhan W."/>
            <person name="Jiang J.F."/>
            <person name="Wang Q."/>
            <person name="Zhang B."/>
            <person name="Ji P."/>
            <person name="Bell-Sakyi L."/>
            <person name="Cui X.M."/>
            <person name="Yuan T.T."/>
            <person name="Jiang B.G."/>
            <person name="Yang W.F."/>
            <person name="Lam T.T."/>
            <person name="Chang Q.C."/>
            <person name="Ding S.J."/>
            <person name="Wang X.J."/>
            <person name="Zhu J.G."/>
            <person name="Ruan X.D."/>
            <person name="Zhao L."/>
            <person name="Wei J.T."/>
            <person name="Ye R.Z."/>
            <person name="Que T.C."/>
            <person name="Du C.H."/>
            <person name="Zhou Y.H."/>
            <person name="Cheng J.X."/>
            <person name="Dai P.F."/>
            <person name="Guo W.B."/>
            <person name="Han X.H."/>
            <person name="Huang E.J."/>
            <person name="Li L.F."/>
            <person name="Wei W."/>
            <person name="Gao Y.C."/>
            <person name="Liu J.Z."/>
            <person name="Shao H.Z."/>
            <person name="Wang X."/>
            <person name="Wang C.C."/>
            <person name="Yang T.C."/>
            <person name="Huo Q.B."/>
            <person name="Li W."/>
            <person name="Chen H.Y."/>
            <person name="Chen S.E."/>
            <person name="Zhou L.G."/>
            <person name="Ni X.B."/>
            <person name="Tian J.H."/>
            <person name="Sheng Y."/>
            <person name="Liu T."/>
            <person name="Pan Y.S."/>
            <person name="Xia L.Y."/>
            <person name="Li J."/>
            <person name="Zhao F."/>
            <person name="Cao W.C."/>
        </authorList>
    </citation>
    <scope>NUCLEOTIDE SEQUENCE [LARGE SCALE GENOMIC DNA]</scope>
    <source>
        <strain evidence="3">HaeL-2018</strain>
    </source>
</reference>
<dbReference type="InterPro" id="IPR012336">
    <property type="entry name" value="Thioredoxin-like_fold"/>
</dbReference>
<dbReference type="OrthoDB" id="273823at2759"/>
<dbReference type="InterPro" id="IPR036249">
    <property type="entry name" value="Thioredoxin-like_sf"/>
</dbReference>
<name>A0A9J6H0J9_HAELO</name>
<feature type="compositionally biased region" description="Basic and acidic residues" evidence="1">
    <location>
        <begin position="255"/>
        <end position="266"/>
    </location>
</feature>
<dbReference type="PANTHER" id="PTHR46388:SF2">
    <property type="entry name" value="NHL REPEAT-CONTAINING PROTEIN 2"/>
    <property type="match status" value="1"/>
</dbReference>
<feature type="region of interest" description="Disordered" evidence="1">
    <location>
        <begin position="232"/>
        <end position="266"/>
    </location>
</feature>
<evidence type="ECO:0000256" key="1">
    <source>
        <dbReference type="SAM" id="MobiDB-lite"/>
    </source>
</evidence>
<dbReference type="SUPFAM" id="SSF52833">
    <property type="entry name" value="Thioredoxin-like"/>
    <property type="match status" value="1"/>
</dbReference>
<dbReference type="Pfam" id="PF13905">
    <property type="entry name" value="Thioredoxin_8"/>
    <property type="match status" value="1"/>
</dbReference>
<dbReference type="AlphaFoldDB" id="A0A9J6H0J9"/>
<dbReference type="EMBL" id="JABSTR010000011">
    <property type="protein sequence ID" value="KAH9381261.1"/>
    <property type="molecule type" value="Genomic_DNA"/>
</dbReference>
<proteinExistence type="predicted"/>
<sequence length="266" mass="29064">MCKAARLAKTSQTKGGLQGFSAVVHAGLEWMNTSRPLVASDLRGRVVVLDFFTYCCINCQHLLPTIRLLEETCPADSGLLVIGVHSAKFDHEKRLANVANALLRLGITHPVVNDSQSRLWQRLRINCWPTLVVLGPSGQLLLSLVGEGAAGLLVPFCRAAAGTLSPRLADSSAIGSRYFPRGAAALSGKSVCHGDEVGHLRHWPSSYPRCRPQWESASYRGRTRTRLRRRLRRRSSVPGPTGRPLAGSTLCSHRRYGEPRDTRGGP</sequence>
<evidence type="ECO:0000259" key="2">
    <source>
        <dbReference type="Pfam" id="PF13905"/>
    </source>
</evidence>
<dbReference type="VEuPathDB" id="VectorBase:HLOH_044469"/>
<dbReference type="PANTHER" id="PTHR46388">
    <property type="entry name" value="NHL REPEAT-CONTAINING PROTEIN 2"/>
    <property type="match status" value="1"/>
</dbReference>
<gene>
    <name evidence="3" type="ORF">HPB48_003242</name>
</gene>
<feature type="domain" description="Thioredoxin-like fold" evidence="2">
    <location>
        <begin position="44"/>
        <end position="139"/>
    </location>
</feature>
<organism evidence="3 4">
    <name type="scientific">Haemaphysalis longicornis</name>
    <name type="common">Bush tick</name>
    <dbReference type="NCBI Taxonomy" id="44386"/>
    <lineage>
        <taxon>Eukaryota</taxon>
        <taxon>Metazoa</taxon>
        <taxon>Ecdysozoa</taxon>
        <taxon>Arthropoda</taxon>
        <taxon>Chelicerata</taxon>
        <taxon>Arachnida</taxon>
        <taxon>Acari</taxon>
        <taxon>Parasitiformes</taxon>
        <taxon>Ixodida</taxon>
        <taxon>Ixodoidea</taxon>
        <taxon>Ixodidae</taxon>
        <taxon>Haemaphysalinae</taxon>
        <taxon>Haemaphysalis</taxon>
    </lineage>
</organism>